<keyword evidence="1" id="KW-0547">Nucleotide-binding</keyword>
<dbReference type="RefSeq" id="WP_192753280.1">
    <property type="nucleotide sequence ID" value="NZ_BAABJL010000181.1"/>
</dbReference>
<evidence type="ECO:0000259" key="3">
    <source>
        <dbReference type="PROSITE" id="PS50043"/>
    </source>
</evidence>
<dbReference type="InterPro" id="IPR011990">
    <property type="entry name" value="TPR-like_helical_dom_sf"/>
</dbReference>
<dbReference type="PRINTS" id="PR00038">
    <property type="entry name" value="HTHLUXR"/>
</dbReference>
<dbReference type="InterPro" id="IPR036388">
    <property type="entry name" value="WH-like_DNA-bd_sf"/>
</dbReference>
<accession>A0A927RB47</accession>
<dbReference type="GO" id="GO:0006355">
    <property type="term" value="P:regulation of DNA-templated transcription"/>
    <property type="evidence" value="ECO:0007669"/>
    <property type="project" value="InterPro"/>
</dbReference>
<dbReference type="GO" id="GO:0003677">
    <property type="term" value="F:DNA binding"/>
    <property type="evidence" value="ECO:0007669"/>
    <property type="project" value="UniProtKB-KW"/>
</dbReference>
<dbReference type="Pfam" id="PF00196">
    <property type="entry name" value="GerE"/>
    <property type="match status" value="1"/>
</dbReference>
<dbReference type="Gene3D" id="1.25.40.10">
    <property type="entry name" value="Tetratricopeptide repeat domain"/>
    <property type="match status" value="1"/>
</dbReference>
<proteinExistence type="predicted"/>
<dbReference type="SUPFAM" id="SSF48452">
    <property type="entry name" value="TPR-like"/>
    <property type="match status" value="2"/>
</dbReference>
<evidence type="ECO:0000256" key="1">
    <source>
        <dbReference type="ARBA" id="ARBA00022741"/>
    </source>
</evidence>
<dbReference type="PROSITE" id="PS00622">
    <property type="entry name" value="HTH_LUXR_1"/>
    <property type="match status" value="1"/>
</dbReference>
<dbReference type="SUPFAM" id="SSF46894">
    <property type="entry name" value="C-terminal effector domain of the bipartite response regulators"/>
    <property type="match status" value="1"/>
</dbReference>
<dbReference type="Gene3D" id="1.10.10.10">
    <property type="entry name" value="Winged helix-like DNA-binding domain superfamily/Winged helix DNA-binding domain"/>
    <property type="match status" value="1"/>
</dbReference>
<dbReference type="Proteomes" id="UP000638648">
    <property type="component" value="Unassembled WGS sequence"/>
</dbReference>
<keyword evidence="2" id="KW-0067">ATP-binding</keyword>
<evidence type="ECO:0000313" key="4">
    <source>
        <dbReference type="EMBL" id="MBE1609752.1"/>
    </source>
</evidence>
<keyword evidence="4" id="KW-0238">DNA-binding</keyword>
<dbReference type="Pfam" id="PF13191">
    <property type="entry name" value="AAA_16"/>
    <property type="match status" value="1"/>
</dbReference>
<dbReference type="PANTHER" id="PTHR16305:SF35">
    <property type="entry name" value="TRANSCRIPTIONAL ACTIVATOR DOMAIN"/>
    <property type="match status" value="1"/>
</dbReference>
<dbReference type="InterPro" id="IPR027417">
    <property type="entry name" value="P-loop_NTPase"/>
</dbReference>
<dbReference type="EMBL" id="JADBEM010000001">
    <property type="protein sequence ID" value="MBE1609752.1"/>
    <property type="molecule type" value="Genomic_DNA"/>
</dbReference>
<dbReference type="InterPro" id="IPR000792">
    <property type="entry name" value="Tscrpt_reg_LuxR_C"/>
</dbReference>
<dbReference type="InterPro" id="IPR016032">
    <property type="entry name" value="Sig_transdc_resp-reg_C-effctor"/>
</dbReference>
<dbReference type="SUPFAM" id="SSF52540">
    <property type="entry name" value="P-loop containing nucleoside triphosphate hydrolases"/>
    <property type="match status" value="1"/>
</dbReference>
<organism evidence="4 5">
    <name type="scientific">Actinopolymorpha pittospori</name>
    <dbReference type="NCBI Taxonomy" id="648752"/>
    <lineage>
        <taxon>Bacteria</taxon>
        <taxon>Bacillati</taxon>
        <taxon>Actinomycetota</taxon>
        <taxon>Actinomycetes</taxon>
        <taxon>Propionibacteriales</taxon>
        <taxon>Actinopolymorphaceae</taxon>
        <taxon>Actinopolymorpha</taxon>
    </lineage>
</organism>
<comment type="caution">
    <text evidence="4">The sequence shown here is derived from an EMBL/GenBank/DDBJ whole genome shotgun (WGS) entry which is preliminary data.</text>
</comment>
<dbReference type="InterPro" id="IPR041664">
    <property type="entry name" value="AAA_16"/>
</dbReference>
<feature type="domain" description="HTH luxR-type" evidence="3">
    <location>
        <begin position="851"/>
        <end position="916"/>
    </location>
</feature>
<dbReference type="Gene3D" id="3.40.50.300">
    <property type="entry name" value="P-loop containing nucleotide triphosphate hydrolases"/>
    <property type="match status" value="1"/>
</dbReference>
<reference evidence="4" key="1">
    <citation type="submission" date="2020-10" db="EMBL/GenBank/DDBJ databases">
        <title>Sequencing the genomes of 1000 actinobacteria strains.</title>
        <authorList>
            <person name="Klenk H.-P."/>
        </authorList>
    </citation>
    <scope>NUCLEOTIDE SEQUENCE</scope>
    <source>
        <strain evidence="4">DSM 45354</strain>
    </source>
</reference>
<dbReference type="GO" id="GO:0004016">
    <property type="term" value="F:adenylate cyclase activity"/>
    <property type="evidence" value="ECO:0007669"/>
    <property type="project" value="TreeGrafter"/>
</dbReference>
<dbReference type="PROSITE" id="PS50043">
    <property type="entry name" value="HTH_LUXR_2"/>
    <property type="match status" value="1"/>
</dbReference>
<gene>
    <name evidence="4" type="ORF">HEB94_006600</name>
</gene>
<dbReference type="SMART" id="SM00421">
    <property type="entry name" value="HTH_LUXR"/>
    <property type="match status" value="1"/>
</dbReference>
<dbReference type="CDD" id="cd06170">
    <property type="entry name" value="LuxR_C_like"/>
    <property type="match status" value="1"/>
</dbReference>
<evidence type="ECO:0000313" key="5">
    <source>
        <dbReference type="Proteomes" id="UP000638648"/>
    </source>
</evidence>
<dbReference type="GO" id="GO:0005524">
    <property type="term" value="F:ATP binding"/>
    <property type="evidence" value="ECO:0007669"/>
    <property type="project" value="UniProtKB-KW"/>
</dbReference>
<keyword evidence="5" id="KW-1185">Reference proteome</keyword>
<protein>
    <submittedName>
        <fullName evidence="4">DNA-binding CsgD family transcriptional regulator</fullName>
    </submittedName>
</protein>
<sequence length="925" mass="100046">MESSRLYGREDERHVLRAWLRRIAEGSAGSAVIEGPSGIGKSSLLEELTATAVRDGFAVVAARADRLGGAAPLALLTDAFRDSHPPLLSRADLRDLARLEDQRIGLLDRLGTALERQAIRRPVLVTLDNAELTDHATAWALAALARRLRTLPIGWLVTGEWQHVAADACPLLTDEKTPEPLVVRLGPLSDDASEELAGDLLGHAPDQRQLELVHRAGGSPFLVVEAVRSSLGMRGREPRHPKAEDTSSVATRLAAMDVPSRQLLEVGAVFGRRLTLAHVATMLDQPRDTLRPAMRELLSRGVLVEDGDQLAFAHELLWQLVYDNLPATAREVLHHDAAKVLLRDGASPLDVAGHVWAGARPGDIEAADLLRRAAREAVPRAPRVAADLYDQALSIANRPGPERTETIVEAVPVLAQVGRLDHISGLAEAAVEAGMTPEREGTIRYTLAVWEYFRRRHNASFRQAYKGLERQDLPPSARALLQAMQALILSVTGRIEESLHVAREAMAAGEGAHNLDAMSVAVWAEGVALRMVGRFTESEVCTREAVRLATEAGPAEARRLAPRRWLGQLLIVMDRVDEGMTELNAVRQDIGTFGLGWILNPCHTDTARSLLFMGQLDEARAEAEAAVSVAEELETTLLLPTARAVLAGVALLRGDLHQARGLAFAASERSENVYELELDLLRGLVADASGDSAGAIEALVPIWSAFVDHFGILAIVPTTAGDLVGVALRAGEPDYADLTTRAITRLAELNPNVPSIQAAAAHAAGLRDDDPGQLMWAAARFAADRRFLAAAHAFEDAGVRLLAHGRLADAVDHLDRALRLYADMDAGAGVERIGAQLQAVGVHPRLTRLRPPSGWAALSAPEERVARLVADGLTNRAVADELFLSPHTVDSHLRHIFTKLGVKTRVELTRVVLEQRPPEPPRRSA</sequence>
<dbReference type="AlphaFoldDB" id="A0A927RB47"/>
<dbReference type="PANTHER" id="PTHR16305">
    <property type="entry name" value="TESTICULAR SOLUBLE ADENYLYL CYCLASE"/>
    <property type="match status" value="1"/>
</dbReference>
<evidence type="ECO:0000256" key="2">
    <source>
        <dbReference type="ARBA" id="ARBA00022840"/>
    </source>
</evidence>
<dbReference type="GO" id="GO:0005737">
    <property type="term" value="C:cytoplasm"/>
    <property type="evidence" value="ECO:0007669"/>
    <property type="project" value="TreeGrafter"/>
</dbReference>
<name>A0A927RB47_9ACTN</name>